<dbReference type="EMBL" id="JARVLH010000011">
    <property type="protein sequence ID" value="MEX5286356.1"/>
    <property type="molecule type" value="Genomic_DNA"/>
</dbReference>
<evidence type="ECO:0000313" key="2">
    <source>
        <dbReference type="EMBL" id="MEX5286356.1"/>
    </source>
</evidence>
<feature type="non-terminal residue" evidence="2">
    <location>
        <position position="1"/>
    </location>
</feature>
<keyword evidence="2" id="KW-0695">RNA-directed DNA polymerase</keyword>
<dbReference type="InterPro" id="IPR000477">
    <property type="entry name" value="RT_dom"/>
</dbReference>
<dbReference type="RefSeq" id="WP_368848072.1">
    <property type="nucleotide sequence ID" value="NZ_JARVLH010000011.1"/>
</dbReference>
<evidence type="ECO:0000313" key="3">
    <source>
        <dbReference type="Proteomes" id="UP001559623"/>
    </source>
</evidence>
<organism evidence="2 3">
    <name type="scientific">Selenomonas sputigena</name>
    <dbReference type="NCBI Taxonomy" id="69823"/>
    <lineage>
        <taxon>Bacteria</taxon>
        <taxon>Bacillati</taxon>
        <taxon>Bacillota</taxon>
        <taxon>Negativicutes</taxon>
        <taxon>Selenomonadales</taxon>
        <taxon>Selenomonadaceae</taxon>
        <taxon>Selenomonas</taxon>
    </lineage>
</organism>
<dbReference type="PANTHER" id="PTHR34047:SF8">
    <property type="entry name" value="PROTEIN YKFC"/>
    <property type="match status" value="1"/>
</dbReference>
<keyword evidence="3" id="KW-1185">Reference proteome</keyword>
<dbReference type="InterPro" id="IPR043502">
    <property type="entry name" value="DNA/RNA_pol_sf"/>
</dbReference>
<dbReference type="Pfam" id="PF08388">
    <property type="entry name" value="GIIM"/>
    <property type="match status" value="1"/>
</dbReference>
<dbReference type="PROSITE" id="PS50878">
    <property type="entry name" value="RT_POL"/>
    <property type="match status" value="1"/>
</dbReference>
<dbReference type="Gene3D" id="3.30.70.270">
    <property type="match status" value="1"/>
</dbReference>
<keyword evidence="2" id="KW-0808">Transferase</keyword>
<dbReference type="Proteomes" id="UP001559623">
    <property type="component" value="Unassembled WGS sequence"/>
</dbReference>
<comment type="caution">
    <text evidence="2">The sequence shown here is derived from an EMBL/GenBank/DDBJ whole genome shotgun (WGS) entry which is preliminary data.</text>
</comment>
<dbReference type="InterPro" id="IPR051083">
    <property type="entry name" value="GrpII_Intron_Splice-Mob/Def"/>
</dbReference>
<dbReference type="InterPro" id="IPR043128">
    <property type="entry name" value="Rev_trsase/Diguanyl_cyclase"/>
</dbReference>
<feature type="domain" description="Reverse transcriptase" evidence="1">
    <location>
        <begin position="1"/>
        <end position="121"/>
    </location>
</feature>
<reference evidence="2 3" key="1">
    <citation type="submission" date="2023-04" db="EMBL/GenBank/DDBJ databases">
        <title>Genome Sequence of Selenomonas sputigena ATCC 33150.</title>
        <authorList>
            <person name="Miller D.P."/>
            <person name="Anvari S."/>
            <person name="Polson S.W."/>
            <person name="Macdonald M."/>
            <person name="Mcdowell J.V."/>
        </authorList>
    </citation>
    <scope>NUCLEOTIDE SEQUENCE [LARGE SCALE GENOMIC DNA]</scope>
    <source>
        <strain evidence="2 3">ATCC 33150</strain>
    </source>
</reference>
<gene>
    <name evidence="2" type="ORF">QCO44_12125</name>
</gene>
<keyword evidence="2" id="KW-0548">Nucleotidyltransferase</keyword>
<dbReference type="PANTHER" id="PTHR34047">
    <property type="entry name" value="NUCLEAR INTRON MATURASE 1, MITOCHONDRIAL-RELATED"/>
    <property type="match status" value="1"/>
</dbReference>
<name>A0ABV3X830_9FIRM</name>
<accession>A0ABV3X830</accession>
<dbReference type="Pfam" id="PF00078">
    <property type="entry name" value="RVT_1"/>
    <property type="match status" value="1"/>
</dbReference>
<protein>
    <submittedName>
        <fullName evidence="2">Reverse transcriptase domain-containing protein</fullName>
    </submittedName>
</protein>
<sequence>KNVKDERVMQLIKRYLKSGIMEKGVVRERKEGSPQGGNLSPLLANIYLNEFDQEYAKRGVPCIRYADDIVLLAKSRRAAQRILDKSTAYLEGKLKLKVNQEKSRTVSVFATKHFKYLGFTLGKNGSGVHVRVHPKAWKKMKAKLKELASRRRVQKLPTSLAKIKVYIRGWLNYYGIASMKNRIDELNQWLCHRVRMCIWKHWKKPRTKIRNLCKLGVPFETAYKAGNCRRGYWWTSNTVAVKMAMTKERLIRFGFYDLAEAYQSVHATY</sequence>
<dbReference type="CDD" id="cd01651">
    <property type="entry name" value="RT_G2_intron"/>
    <property type="match status" value="1"/>
</dbReference>
<evidence type="ECO:0000259" key="1">
    <source>
        <dbReference type="PROSITE" id="PS50878"/>
    </source>
</evidence>
<dbReference type="InterPro" id="IPR013597">
    <property type="entry name" value="Mat_intron_G2"/>
</dbReference>
<dbReference type="GO" id="GO:0003964">
    <property type="term" value="F:RNA-directed DNA polymerase activity"/>
    <property type="evidence" value="ECO:0007669"/>
    <property type="project" value="UniProtKB-KW"/>
</dbReference>
<proteinExistence type="predicted"/>
<dbReference type="SUPFAM" id="SSF56672">
    <property type="entry name" value="DNA/RNA polymerases"/>
    <property type="match status" value="1"/>
</dbReference>